<dbReference type="CDD" id="cd00081">
    <property type="entry name" value="Hint"/>
    <property type="match status" value="1"/>
</dbReference>
<dbReference type="InterPro" id="IPR029432">
    <property type="entry name" value="Gp28/Gp37-like_dom"/>
</dbReference>
<protein>
    <recommendedName>
        <fullName evidence="1">Hint domain-containing protein</fullName>
    </recommendedName>
</protein>
<sequence>MSTSVETIDFDRVFDDIVARLKRDTDRRILPPLMRIWDGNWVLRGEIHNEISAKFSAIENDTGIGTVELPATYYLARWMTNHDARTTKNIFITVDRDGARWSGMLDDLEQDRDAHGQRIIRATFKHDTEHLRHITAYCNPFTPPEFQFPKTWACVSGQTLVQVCEGEQIVLRPIRELAGRPCQVVVDGRIHHSPTGSWSNGIKPVYRLTTATGKSIELTGDHKVLTPDGFMPAQDIGVGGWVMAEHQVPEQVTAFEFSGETEVFDIAVSDVHRFVANGVVVHNCFGPARWSLLLTLFLNLLRLEGRLWTLPVGDPLDPRSWLNLDTSTWSQVVKPLSILDDHSQFAVVHSRFKSMYEVSQRIVADAQLTWEPRRWLTGDPPPWPGARLRHGALVWDLVDSSGWDTETSFAGNLFDGLVRAVTRIGADGMVETVEEIKDPTFPEEYSRPGWKGTIPRAPGIILRDGDRTGVLSTNFHWRPATDVGFITGGHSAPGINEMLGAAVNLLGDLVSLSLAIPPLGGVASEILKPLFTDVFGAFQKRGDPARERSLGWSHYHETFCAGADRAYTLNALIALRTGRWRTREQTTHSVKVVDGYDNLRIGQHGHGNAWLGTRIGTTVRDWGMPGRVYVDRITEIVLAWDRTTTPTWDITVGAREPDDPLLKGLEMLDELAGLARDLGVL</sequence>
<dbReference type="NCBIfam" id="TIGR01443">
    <property type="entry name" value="intein_Cterm"/>
    <property type="match status" value="1"/>
</dbReference>
<dbReference type="Pfam" id="PF14594">
    <property type="entry name" value="Sipho_Gp37"/>
    <property type="match status" value="2"/>
</dbReference>
<organism evidence="2 3">
    <name type="scientific">Nocardia ninae NBRC 108245</name>
    <dbReference type="NCBI Taxonomy" id="1210091"/>
    <lineage>
        <taxon>Bacteria</taxon>
        <taxon>Bacillati</taxon>
        <taxon>Actinomycetota</taxon>
        <taxon>Actinomycetes</taxon>
        <taxon>Mycobacteriales</taxon>
        <taxon>Nocardiaceae</taxon>
        <taxon>Nocardia</taxon>
    </lineage>
</organism>
<dbReference type="InterPro" id="IPR003586">
    <property type="entry name" value="Hint_dom_C"/>
</dbReference>
<name>A0A511MDN1_9NOCA</name>
<dbReference type="InterPro" id="IPR006141">
    <property type="entry name" value="Intein_N"/>
</dbReference>
<accession>A0A511MDN1</accession>
<dbReference type="InterPro" id="IPR036844">
    <property type="entry name" value="Hint_dom_sf"/>
</dbReference>
<dbReference type="InterPro" id="IPR030934">
    <property type="entry name" value="Intein_C"/>
</dbReference>
<dbReference type="PROSITE" id="PS50818">
    <property type="entry name" value="INTEIN_C_TER"/>
    <property type="match status" value="1"/>
</dbReference>
<dbReference type="SMART" id="SM00305">
    <property type="entry name" value="HintC"/>
    <property type="match status" value="1"/>
</dbReference>
<dbReference type="AlphaFoldDB" id="A0A511MDN1"/>
<evidence type="ECO:0000313" key="2">
    <source>
        <dbReference type="EMBL" id="GEM38208.1"/>
    </source>
</evidence>
<reference evidence="2 3" key="1">
    <citation type="submission" date="2019-07" db="EMBL/GenBank/DDBJ databases">
        <title>Whole genome shotgun sequence of Nocardia ninae NBRC 108245.</title>
        <authorList>
            <person name="Hosoyama A."/>
            <person name="Uohara A."/>
            <person name="Ohji S."/>
            <person name="Ichikawa N."/>
        </authorList>
    </citation>
    <scope>NUCLEOTIDE SEQUENCE [LARGE SCALE GENOMIC DNA]</scope>
    <source>
        <strain evidence="2 3">NBRC 108245</strain>
    </source>
</reference>
<dbReference type="SUPFAM" id="SSF51294">
    <property type="entry name" value="Hedgehog/intein (Hint) domain"/>
    <property type="match status" value="1"/>
</dbReference>
<dbReference type="Proteomes" id="UP000321424">
    <property type="component" value="Unassembled WGS sequence"/>
</dbReference>
<dbReference type="GO" id="GO:0016539">
    <property type="term" value="P:intein-mediated protein splicing"/>
    <property type="evidence" value="ECO:0007669"/>
    <property type="project" value="InterPro"/>
</dbReference>
<dbReference type="Gene3D" id="2.170.16.10">
    <property type="entry name" value="Hedgehog/Intein (Hint) domain"/>
    <property type="match status" value="1"/>
</dbReference>
<dbReference type="EMBL" id="BJXA01000014">
    <property type="protein sequence ID" value="GEM38208.1"/>
    <property type="molecule type" value="Genomic_DNA"/>
</dbReference>
<proteinExistence type="predicted"/>
<comment type="caution">
    <text evidence="2">The sequence shown here is derived from an EMBL/GenBank/DDBJ whole genome shotgun (WGS) entry which is preliminary data.</text>
</comment>
<keyword evidence="3" id="KW-1185">Reference proteome</keyword>
<dbReference type="PROSITE" id="PS50817">
    <property type="entry name" value="INTEIN_N_TER"/>
    <property type="match status" value="1"/>
</dbReference>
<dbReference type="OrthoDB" id="4410004at2"/>
<feature type="domain" description="Hint" evidence="1">
    <location>
        <begin position="244"/>
        <end position="289"/>
    </location>
</feature>
<evidence type="ECO:0000313" key="3">
    <source>
        <dbReference type="Proteomes" id="UP000321424"/>
    </source>
</evidence>
<dbReference type="RefSeq" id="WP_147130259.1">
    <property type="nucleotide sequence ID" value="NZ_BJXA01000014.1"/>
</dbReference>
<evidence type="ECO:0000259" key="1">
    <source>
        <dbReference type="SMART" id="SM00305"/>
    </source>
</evidence>
<gene>
    <name evidence="2" type="ORF">NN4_27270</name>
</gene>